<dbReference type="Gene3D" id="2.40.70.10">
    <property type="entry name" value="Acid Proteases"/>
    <property type="match status" value="1"/>
</dbReference>
<reference evidence="1 2" key="1">
    <citation type="submission" date="2024-06" db="EMBL/GenBank/DDBJ databases">
        <title>Chitinophaga defluvii sp. nov., isolated from municipal sewage.</title>
        <authorList>
            <person name="Zhang L."/>
        </authorList>
    </citation>
    <scope>NUCLEOTIDE SEQUENCE [LARGE SCALE GENOMIC DNA]</scope>
    <source>
        <strain evidence="1 2">H8</strain>
    </source>
</reference>
<dbReference type="EC" id="3.4.23.-" evidence="1"/>
<evidence type="ECO:0000313" key="1">
    <source>
        <dbReference type="EMBL" id="MET6999258.1"/>
    </source>
</evidence>
<dbReference type="Pfam" id="PF13650">
    <property type="entry name" value="Asp_protease_2"/>
    <property type="match status" value="1"/>
</dbReference>
<keyword evidence="1" id="KW-0547">Nucleotide-binding</keyword>
<name>A0ABV2T884_9BACT</name>
<dbReference type="Proteomes" id="UP001549749">
    <property type="component" value="Unassembled WGS sequence"/>
</dbReference>
<accession>A0ABV2T884</accession>
<dbReference type="EMBL" id="JBEXAC010000002">
    <property type="protein sequence ID" value="MET6999258.1"/>
    <property type="molecule type" value="Genomic_DNA"/>
</dbReference>
<evidence type="ECO:0000313" key="2">
    <source>
        <dbReference type="Proteomes" id="UP001549749"/>
    </source>
</evidence>
<dbReference type="GO" id="GO:0016787">
    <property type="term" value="F:hydrolase activity"/>
    <property type="evidence" value="ECO:0007669"/>
    <property type="project" value="UniProtKB-KW"/>
</dbReference>
<comment type="caution">
    <text evidence="1">The sequence shown here is derived from an EMBL/GenBank/DDBJ whole genome shotgun (WGS) entry which is preliminary data.</text>
</comment>
<keyword evidence="1" id="KW-0378">Hydrolase</keyword>
<keyword evidence="2" id="KW-1185">Reference proteome</keyword>
<keyword evidence="1" id="KW-0347">Helicase</keyword>
<keyword evidence="1" id="KW-0067">ATP-binding</keyword>
<dbReference type="SUPFAM" id="SSF50630">
    <property type="entry name" value="Acid proteases"/>
    <property type="match status" value="1"/>
</dbReference>
<dbReference type="RefSeq" id="WP_354661826.1">
    <property type="nucleotide sequence ID" value="NZ_JBEXAC010000002.1"/>
</dbReference>
<protein>
    <submittedName>
        <fullName evidence="1">Retropepsin-like aspartic protease</fullName>
        <ecNumber evidence="1">3.4.23.-</ecNumber>
    </submittedName>
</protein>
<dbReference type="InterPro" id="IPR021109">
    <property type="entry name" value="Peptidase_aspartic_dom_sf"/>
</dbReference>
<sequence>MAILPFQLINDNLVISGIYSGSTDTLHFIFDTGAEVTTLHSDLANKLQLRGNKIMGVSGTTNGMLMVQTTTLNALYFKQLRLPFVKVYLEDLTQFNTGGYKIDGIIGVDLLKRYIVKIDHGQHQLVFYRAGKTPPNTPGQQVPFRLNFTTPTIEAVITLPDGQALSGRYHFTSGGNYGILFNWPYVDKHKLNVLLPTINTDRVQDMTKTLYYINSNIPSLQIGNTVIKPTPVSYCKDVNDSGALSEMAGSIGYDVWKQFNITVNYAQRELYLEQIAAQR</sequence>
<dbReference type="GO" id="GO:0004386">
    <property type="term" value="F:helicase activity"/>
    <property type="evidence" value="ECO:0007669"/>
    <property type="project" value="UniProtKB-KW"/>
</dbReference>
<proteinExistence type="predicted"/>
<gene>
    <name evidence="1" type="ORF">ABR189_17855</name>
</gene>
<organism evidence="1 2">
    <name type="scientific">Chitinophaga defluvii</name>
    <dbReference type="NCBI Taxonomy" id="3163343"/>
    <lineage>
        <taxon>Bacteria</taxon>
        <taxon>Pseudomonadati</taxon>
        <taxon>Bacteroidota</taxon>
        <taxon>Chitinophagia</taxon>
        <taxon>Chitinophagales</taxon>
        <taxon>Chitinophagaceae</taxon>
        <taxon>Chitinophaga</taxon>
    </lineage>
</organism>